<dbReference type="PIRSF" id="PIRSF006278">
    <property type="entry name" value="ACCD_DCysDesulf"/>
    <property type="match status" value="1"/>
</dbReference>
<name>A0A7X5RK43_9ALTE</name>
<protein>
    <submittedName>
        <fullName evidence="7">Pyridoxal-phosphate dependent enzyme</fullName>
    </submittedName>
</protein>
<dbReference type="InterPro" id="IPR036052">
    <property type="entry name" value="TrpB-like_PALP_sf"/>
</dbReference>
<comment type="caution">
    <text evidence="7">The sequence shown here is derived from an EMBL/GenBank/DDBJ whole genome shotgun (WGS) entry which is preliminary data.</text>
</comment>
<dbReference type="InterPro" id="IPR027278">
    <property type="entry name" value="ACCD_DCysDesulf"/>
</dbReference>
<keyword evidence="3 5" id="KW-0663">Pyridoxal phosphate</keyword>
<evidence type="ECO:0000313" key="7">
    <source>
        <dbReference type="EMBL" id="NDV90254.1"/>
    </source>
</evidence>
<comment type="cofactor">
    <cofactor evidence="1">
        <name>pyridoxal 5'-phosphate</name>
        <dbReference type="ChEBI" id="CHEBI:597326"/>
    </cofactor>
</comment>
<keyword evidence="8" id="KW-1185">Reference proteome</keyword>
<reference evidence="7 8" key="1">
    <citation type="submission" date="2020-01" db="EMBL/GenBank/DDBJ databases">
        <authorList>
            <person name="Chen J."/>
            <person name="Zhu S."/>
            <person name="Yang J."/>
        </authorList>
    </citation>
    <scope>NUCLEOTIDE SEQUENCE [LARGE SCALE GENOMIC DNA]</scope>
    <source>
        <strain evidence="7 8">345S023</strain>
    </source>
</reference>
<proteinExistence type="inferred from homology"/>
<evidence type="ECO:0000256" key="2">
    <source>
        <dbReference type="ARBA" id="ARBA00008639"/>
    </source>
</evidence>
<organism evidence="7 8">
    <name type="scientific">Alteromonas profundi</name>
    <dbReference type="NCBI Taxonomy" id="2696062"/>
    <lineage>
        <taxon>Bacteria</taxon>
        <taxon>Pseudomonadati</taxon>
        <taxon>Pseudomonadota</taxon>
        <taxon>Gammaproteobacteria</taxon>
        <taxon>Alteromonadales</taxon>
        <taxon>Alteromonadaceae</taxon>
        <taxon>Alteromonas/Salinimonas group</taxon>
        <taxon>Alteromonas</taxon>
    </lineage>
</organism>
<dbReference type="PANTHER" id="PTHR43780">
    <property type="entry name" value="1-AMINOCYCLOPROPANE-1-CARBOXYLATE DEAMINASE-RELATED"/>
    <property type="match status" value="1"/>
</dbReference>
<dbReference type="GO" id="GO:0019148">
    <property type="term" value="F:D-cysteine desulfhydrase activity"/>
    <property type="evidence" value="ECO:0007669"/>
    <property type="project" value="TreeGrafter"/>
</dbReference>
<dbReference type="AlphaFoldDB" id="A0A7X5RK43"/>
<evidence type="ECO:0000256" key="1">
    <source>
        <dbReference type="ARBA" id="ARBA00001933"/>
    </source>
</evidence>
<dbReference type="Proteomes" id="UP000470213">
    <property type="component" value="Unassembled WGS sequence"/>
</dbReference>
<dbReference type="SUPFAM" id="SSF53686">
    <property type="entry name" value="Tryptophan synthase beta subunit-like PLP-dependent enzymes"/>
    <property type="match status" value="1"/>
</dbReference>
<feature type="active site" description="Nucleophile" evidence="4">
    <location>
        <position position="81"/>
    </location>
</feature>
<gene>
    <name evidence="7" type="ORF">GTH32_03475</name>
</gene>
<dbReference type="Pfam" id="PF00291">
    <property type="entry name" value="PALP"/>
    <property type="match status" value="1"/>
</dbReference>
<comment type="similarity">
    <text evidence="2">Belongs to the ACC deaminase/D-cysteine desulfhydrase family.</text>
</comment>
<evidence type="ECO:0000259" key="6">
    <source>
        <dbReference type="Pfam" id="PF00291"/>
    </source>
</evidence>
<feature type="domain" description="Tryptophan synthase beta chain-like PALP" evidence="6">
    <location>
        <begin position="29"/>
        <end position="297"/>
    </location>
</feature>
<accession>A0A7X5RK43</accession>
<dbReference type="PANTHER" id="PTHR43780:SF2">
    <property type="entry name" value="1-AMINOCYCLOPROPANE-1-CARBOXYLATE DEAMINASE-RELATED"/>
    <property type="match status" value="1"/>
</dbReference>
<feature type="modified residue" description="N6-(pyridoxal phosphate)lysine" evidence="5">
    <location>
        <position position="55"/>
    </location>
</feature>
<sequence length="305" mass="33601">MDQLPHLVTHLYSAIPSLRLPSPLIPFTPNWDGATRVEMLVKRDDAIHPIISGNKWRKLKYALRNLPLCTQSIVSFGGGHSNHLHALGFVCRQLSTPFHAIVRGNYLGNETPMLKDLALWGSHIHYVDKKTYQQRHSKDYLAQLARTYPKSVIIPEGGSQADALKGIGEMVEEVAVPFDRIMVPVASGATLAGIALALDSTKQALGIAVLKGEGYLESLVTQFIPSSLNHWQIDHRFHCGGYAKQSAALATFCDAFNQQMPFCIEPVYSGKVFFALKQLLAAKAFHEGERIVIVHTGGLQGARRA</sequence>
<dbReference type="InterPro" id="IPR001926">
    <property type="entry name" value="TrpB-like_PALP"/>
</dbReference>
<dbReference type="Gene3D" id="3.40.50.1100">
    <property type="match status" value="2"/>
</dbReference>
<evidence type="ECO:0000256" key="5">
    <source>
        <dbReference type="PIRSR" id="PIRSR006278-2"/>
    </source>
</evidence>
<evidence type="ECO:0000256" key="3">
    <source>
        <dbReference type="ARBA" id="ARBA00022898"/>
    </source>
</evidence>
<dbReference type="EMBL" id="JAAAWN010000003">
    <property type="protein sequence ID" value="NDV90254.1"/>
    <property type="molecule type" value="Genomic_DNA"/>
</dbReference>
<evidence type="ECO:0000313" key="8">
    <source>
        <dbReference type="Proteomes" id="UP000470213"/>
    </source>
</evidence>
<evidence type="ECO:0000256" key="4">
    <source>
        <dbReference type="PIRSR" id="PIRSR006278-1"/>
    </source>
</evidence>